<dbReference type="AlphaFoldDB" id="Q47PM0"/>
<organism evidence="2">
    <name type="scientific">Thermobifida fusca (strain YX)</name>
    <dbReference type="NCBI Taxonomy" id="269800"/>
    <lineage>
        <taxon>Bacteria</taxon>
        <taxon>Bacillati</taxon>
        <taxon>Actinomycetota</taxon>
        <taxon>Actinomycetes</taxon>
        <taxon>Streptosporangiales</taxon>
        <taxon>Nocardiopsidaceae</taxon>
        <taxon>Thermobifida</taxon>
    </lineage>
</organism>
<reference evidence="2" key="1">
    <citation type="submission" date="2005-07" db="EMBL/GenBank/DDBJ databases">
        <title>Complete sequence of Thermobifida fusca YX.</title>
        <authorList>
            <consortium name="US DOE Joint Genome Institute"/>
            <person name="Copeland A."/>
            <person name="Lucas S."/>
            <person name="Lapidus A."/>
            <person name="Barry K."/>
            <person name="Detter J.C."/>
            <person name="Glavina T."/>
            <person name="Hammon N."/>
            <person name="Israni S."/>
            <person name="Pitluck S."/>
            <person name="Di Bartolo G."/>
            <person name="Chain P."/>
            <person name="Schmutz J."/>
            <person name="Larimer F."/>
            <person name="Land M."/>
            <person name="Lykidis A."/>
            <person name="Richardson P."/>
        </authorList>
    </citation>
    <scope>NUCLEOTIDE SEQUENCE</scope>
    <source>
        <strain evidence="2">YX</strain>
    </source>
</reference>
<evidence type="ECO:0000313" key="2">
    <source>
        <dbReference type="EMBL" id="AAZ55599.1"/>
    </source>
</evidence>
<dbReference type="KEGG" id="tfu:Tfu_1563"/>
<keyword evidence="1" id="KW-1133">Transmembrane helix</keyword>
<sequence>MPSVGRTGSPNHTRGKFSMRLIPSTPAGCLAAAVGVVVVGGLGYVGYQYFSDDEFTLPVTALTSPAPTPSPVDATFTLPGTCAEAHAPELVGDLAPPGATLVENVETIDEADARQLSCTWSTDSQSLTLVFAVNVDPSDRVSVVSLNDAEQQTREMGWEVDVDVTTDSYQNTHTDELGGELKTLTTVDGSLQQLSLQLPGDVHVSLIASSMDISQEDMERILITAAQQLQN</sequence>
<keyword evidence="1" id="KW-0812">Transmembrane</keyword>
<evidence type="ECO:0000256" key="1">
    <source>
        <dbReference type="SAM" id="Phobius"/>
    </source>
</evidence>
<proteinExistence type="predicted"/>
<dbReference type="HOGENOM" id="CLU_1199336_0_0_11"/>
<dbReference type="EMBL" id="CP000088">
    <property type="protein sequence ID" value="AAZ55599.1"/>
    <property type="molecule type" value="Genomic_DNA"/>
</dbReference>
<name>Q47PM0_THEFY</name>
<keyword evidence="1" id="KW-0472">Membrane</keyword>
<feature type="transmembrane region" description="Helical" evidence="1">
    <location>
        <begin position="21"/>
        <end position="47"/>
    </location>
</feature>
<accession>Q47PM0</accession>
<protein>
    <submittedName>
        <fullName evidence="2">Uncharacterized protein</fullName>
    </submittedName>
</protein>
<gene>
    <name evidence="2" type="ordered locus">Tfu_1563</name>
</gene>